<protein>
    <submittedName>
        <fullName evidence="1">Uncharacterized protein</fullName>
    </submittedName>
</protein>
<evidence type="ECO:0000313" key="2">
    <source>
        <dbReference type="Proteomes" id="UP001642464"/>
    </source>
</evidence>
<comment type="caution">
    <text evidence="1">The sequence shown here is derived from an EMBL/GenBank/DDBJ whole genome shotgun (WGS) entry which is preliminary data.</text>
</comment>
<accession>A0ABP0IJ98</accession>
<reference evidence="1 2" key="1">
    <citation type="submission" date="2024-02" db="EMBL/GenBank/DDBJ databases">
        <authorList>
            <person name="Chen Y."/>
            <person name="Shah S."/>
            <person name="Dougan E. K."/>
            <person name="Thang M."/>
            <person name="Chan C."/>
        </authorList>
    </citation>
    <scope>NUCLEOTIDE SEQUENCE [LARGE SCALE GENOMIC DNA]</scope>
</reference>
<organism evidence="1 2">
    <name type="scientific">Durusdinium trenchii</name>
    <dbReference type="NCBI Taxonomy" id="1381693"/>
    <lineage>
        <taxon>Eukaryota</taxon>
        <taxon>Sar</taxon>
        <taxon>Alveolata</taxon>
        <taxon>Dinophyceae</taxon>
        <taxon>Suessiales</taxon>
        <taxon>Symbiodiniaceae</taxon>
        <taxon>Durusdinium</taxon>
    </lineage>
</organism>
<evidence type="ECO:0000313" key="1">
    <source>
        <dbReference type="EMBL" id="CAK9002685.1"/>
    </source>
</evidence>
<keyword evidence="2" id="KW-1185">Reference proteome</keyword>
<proteinExistence type="predicted"/>
<dbReference type="EMBL" id="CAXAMM010004180">
    <property type="protein sequence ID" value="CAK9002685.1"/>
    <property type="molecule type" value="Genomic_DNA"/>
</dbReference>
<name>A0ABP0IJ98_9DINO</name>
<dbReference type="Proteomes" id="UP001642464">
    <property type="component" value="Unassembled WGS sequence"/>
</dbReference>
<gene>
    <name evidence="1" type="ORF">SCF082_LOCUS7445</name>
</gene>
<sequence>MQTLKKGASFLSEARDRLTRGRSSTSEALSGVTSGGESRSAGQKAFYNCSPQEAHCRKLLVHQEAVAGVVDRYMSAMLFALDDMATAHENLMAGLQQAADLVDLQWLHSVEALASNLRQGAEENRNAMYGIFQELQLVRGKHKEAVRLASEAEVAANRRAHYEVKVERLRQELQKMREQLGSAALAPERSGGSGLLSKSLNQRKTNNYDLKQGQLCRNEEKLTRMTELQTEAHASSLRSLLVCVTFGRQKLQVLVDQILRSCIEDLIPSIHTKHTAAMQKQPPPAKSATAAYGGGPARQKKLEDVPEGTLNVGDIVCVQGLSSAAQYNGENGAVRTLRPDGRIEVELVLEDRATGESNKILAVRPENLRRLCPAELPSQCSGLLGQGAEALVLEDWDPKHAKHHEDSDDTTADGTTGRRASC</sequence>